<sequence length="367" mass="41084">MAAPEPRAAPPGFTDYTFTSTSGTTLSVRVWPADPPVSAPAPFVSLTHGGGLLAGQHYIPPPWPFPGFRTRGYHVVSHSYRLAPQARLDEQLADCLEALKWCRAELPAILGEDKVDVDRYVLYGDSAGGLLVTLMGLHLTNPPPRAIVNVYGAMDFPGLLAAEEQMPAREAEPWTGEFSESELERFLHDRDPANVMTASTGWREMEWFNDTELSRLMGIEFRYTKRMRLQAELHIWRSMHPKGISLLMTAIMHPEKFDNEAELREFSLSLSPLQVLRQRQAEGGNMGYPPTAFLHGTGDTAVPVQQSYDMAKTLKEMGVPVVEQYEEGEEHVFDHKYMNDNVEGWKTYILPILEFVDLHVGLNSSAA</sequence>
<protein>
    <submittedName>
        <fullName evidence="4">Alpha/Beta hydrolase protein</fullName>
    </submittedName>
</protein>
<dbReference type="InterPro" id="IPR050300">
    <property type="entry name" value="GDXG_lipolytic_enzyme"/>
</dbReference>
<dbReference type="Gene3D" id="3.40.50.1820">
    <property type="entry name" value="alpha/beta hydrolase"/>
    <property type="match status" value="1"/>
</dbReference>
<dbReference type="GO" id="GO:0008236">
    <property type="term" value="F:serine-type peptidase activity"/>
    <property type="evidence" value="ECO:0007669"/>
    <property type="project" value="InterPro"/>
</dbReference>
<evidence type="ECO:0000259" key="2">
    <source>
        <dbReference type="Pfam" id="PF00326"/>
    </source>
</evidence>
<name>A0AAN6MD25_9PEZI</name>
<dbReference type="Pfam" id="PF00326">
    <property type="entry name" value="Peptidase_S9"/>
    <property type="match status" value="1"/>
</dbReference>
<reference evidence="4" key="1">
    <citation type="journal article" date="2023" name="Mol. Phylogenet. Evol.">
        <title>Genome-scale phylogeny and comparative genomics of the fungal order Sordariales.</title>
        <authorList>
            <person name="Hensen N."/>
            <person name="Bonometti L."/>
            <person name="Westerberg I."/>
            <person name="Brannstrom I.O."/>
            <person name="Guillou S."/>
            <person name="Cros-Aarteil S."/>
            <person name="Calhoun S."/>
            <person name="Haridas S."/>
            <person name="Kuo A."/>
            <person name="Mondo S."/>
            <person name="Pangilinan J."/>
            <person name="Riley R."/>
            <person name="LaButti K."/>
            <person name="Andreopoulos B."/>
            <person name="Lipzen A."/>
            <person name="Chen C."/>
            <person name="Yan M."/>
            <person name="Daum C."/>
            <person name="Ng V."/>
            <person name="Clum A."/>
            <person name="Steindorff A."/>
            <person name="Ohm R.A."/>
            <person name="Martin F."/>
            <person name="Silar P."/>
            <person name="Natvig D.O."/>
            <person name="Lalanne C."/>
            <person name="Gautier V."/>
            <person name="Ament-Velasquez S.L."/>
            <person name="Kruys A."/>
            <person name="Hutchinson M.I."/>
            <person name="Powell A.J."/>
            <person name="Barry K."/>
            <person name="Miller A.N."/>
            <person name="Grigoriev I.V."/>
            <person name="Debuchy R."/>
            <person name="Gladieux P."/>
            <person name="Hiltunen Thoren M."/>
            <person name="Johannesson H."/>
        </authorList>
    </citation>
    <scope>NUCLEOTIDE SEQUENCE</scope>
    <source>
        <strain evidence="4">CBS 103.79</strain>
    </source>
</reference>
<dbReference type="GO" id="GO:0006508">
    <property type="term" value="P:proteolysis"/>
    <property type="evidence" value="ECO:0007669"/>
    <property type="project" value="InterPro"/>
</dbReference>
<evidence type="ECO:0000256" key="1">
    <source>
        <dbReference type="ARBA" id="ARBA00022801"/>
    </source>
</evidence>
<feature type="domain" description="Alpha/beta hydrolase fold-3" evidence="3">
    <location>
        <begin position="47"/>
        <end position="165"/>
    </location>
</feature>
<keyword evidence="1 4" id="KW-0378">Hydrolase</keyword>
<proteinExistence type="predicted"/>
<gene>
    <name evidence="4" type="ORF">C8A05DRAFT_37841</name>
</gene>
<dbReference type="PANTHER" id="PTHR48081">
    <property type="entry name" value="AB HYDROLASE SUPERFAMILY PROTEIN C4A8.06C"/>
    <property type="match status" value="1"/>
</dbReference>
<evidence type="ECO:0000313" key="4">
    <source>
        <dbReference type="EMBL" id="KAK3898570.1"/>
    </source>
</evidence>
<evidence type="ECO:0000259" key="3">
    <source>
        <dbReference type="Pfam" id="PF07859"/>
    </source>
</evidence>
<comment type="caution">
    <text evidence="4">The sequence shown here is derived from an EMBL/GenBank/DDBJ whole genome shotgun (WGS) entry which is preliminary data.</text>
</comment>
<organism evidence="4 5">
    <name type="scientific">Staphylotrichum tortipilum</name>
    <dbReference type="NCBI Taxonomy" id="2831512"/>
    <lineage>
        <taxon>Eukaryota</taxon>
        <taxon>Fungi</taxon>
        <taxon>Dikarya</taxon>
        <taxon>Ascomycota</taxon>
        <taxon>Pezizomycotina</taxon>
        <taxon>Sordariomycetes</taxon>
        <taxon>Sordariomycetidae</taxon>
        <taxon>Sordariales</taxon>
        <taxon>Chaetomiaceae</taxon>
        <taxon>Staphylotrichum</taxon>
    </lineage>
</organism>
<dbReference type="InterPro" id="IPR001375">
    <property type="entry name" value="Peptidase_S9_cat"/>
</dbReference>
<dbReference type="EMBL" id="MU855915">
    <property type="protein sequence ID" value="KAK3898570.1"/>
    <property type="molecule type" value="Genomic_DNA"/>
</dbReference>
<dbReference type="InterPro" id="IPR013094">
    <property type="entry name" value="AB_hydrolase_3"/>
</dbReference>
<dbReference type="Pfam" id="PF07859">
    <property type="entry name" value="Abhydrolase_3"/>
    <property type="match status" value="1"/>
</dbReference>
<dbReference type="SUPFAM" id="SSF53474">
    <property type="entry name" value="alpha/beta-Hydrolases"/>
    <property type="match status" value="1"/>
</dbReference>
<reference evidence="4" key="2">
    <citation type="submission" date="2023-05" db="EMBL/GenBank/DDBJ databases">
        <authorList>
            <consortium name="Lawrence Berkeley National Laboratory"/>
            <person name="Steindorff A."/>
            <person name="Hensen N."/>
            <person name="Bonometti L."/>
            <person name="Westerberg I."/>
            <person name="Brannstrom I.O."/>
            <person name="Guillou S."/>
            <person name="Cros-Aarteil S."/>
            <person name="Calhoun S."/>
            <person name="Haridas S."/>
            <person name="Kuo A."/>
            <person name="Mondo S."/>
            <person name="Pangilinan J."/>
            <person name="Riley R."/>
            <person name="Labutti K."/>
            <person name="Andreopoulos B."/>
            <person name="Lipzen A."/>
            <person name="Chen C."/>
            <person name="Yanf M."/>
            <person name="Daum C."/>
            <person name="Ng V."/>
            <person name="Clum A."/>
            <person name="Ohm R."/>
            <person name="Martin F."/>
            <person name="Silar P."/>
            <person name="Natvig D."/>
            <person name="Lalanne C."/>
            <person name="Gautier V."/>
            <person name="Ament-Velasquez S.L."/>
            <person name="Kruys A."/>
            <person name="Hutchinson M.I."/>
            <person name="Powell A.J."/>
            <person name="Barry K."/>
            <person name="Miller A.N."/>
            <person name="Grigoriev I.V."/>
            <person name="Debuchy R."/>
            <person name="Gladieux P."/>
            <person name="Thoren M.H."/>
            <person name="Johannesson H."/>
        </authorList>
    </citation>
    <scope>NUCLEOTIDE SEQUENCE</scope>
    <source>
        <strain evidence="4">CBS 103.79</strain>
    </source>
</reference>
<dbReference type="Proteomes" id="UP001303889">
    <property type="component" value="Unassembled WGS sequence"/>
</dbReference>
<dbReference type="InterPro" id="IPR029058">
    <property type="entry name" value="AB_hydrolase_fold"/>
</dbReference>
<accession>A0AAN6MD25</accession>
<dbReference type="PANTHER" id="PTHR48081:SF3">
    <property type="entry name" value="ALPHA_BETA HYDROLASE FOLD-3 DOMAIN-CONTAINING PROTEIN"/>
    <property type="match status" value="1"/>
</dbReference>
<feature type="domain" description="Peptidase S9 prolyl oligopeptidase catalytic" evidence="2">
    <location>
        <begin position="258"/>
        <end position="339"/>
    </location>
</feature>
<evidence type="ECO:0000313" key="5">
    <source>
        <dbReference type="Proteomes" id="UP001303889"/>
    </source>
</evidence>
<dbReference type="AlphaFoldDB" id="A0AAN6MD25"/>
<keyword evidence="5" id="KW-1185">Reference proteome</keyword>